<dbReference type="GO" id="GO:0030496">
    <property type="term" value="C:midbody"/>
    <property type="evidence" value="ECO:0007669"/>
    <property type="project" value="UniProtKB-SubCell"/>
</dbReference>
<reference evidence="30" key="1">
    <citation type="submission" date="2018-07" db="EMBL/GenBank/DDBJ databases">
        <title>Comparative genomics of catfishes provides insights into carnivory and benthic adaptation.</title>
        <authorList>
            <person name="Zhang Y."/>
            <person name="Wang D."/>
            <person name="Peng Z."/>
            <person name="Zheng S."/>
            <person name="Shao F."/>
            <person name="Tao W."/>
        </authorList>
    </citation>
    <scope>NUCLEOTIDE SEQUENCE</scope>
    <source>
        <strain evidence="30">Chongqing</strain>
    </source>
</reference>
<keyword evidence="11" id="KW-0479">Metal-binding</keyword>
<comment type="similarity">
    <text evidence="23">Belongs to the metastasis-associated protein family.</text>
</comment>
<evidence type="ECO:0000256" key="14">
    <source>
        <dbReference type="ARBA" id="ARBA00022776"/>
    </source>
</evidence>
<feature type="transmembrane region" description="Helical" evidence="26">
    <location>
        <begin position="65"/>
        <end position="85"/>
    </location>
</feature>
<dbReference type="FunFam" id="2.30.30.490:FF:000001">
    <property type="entry name" value="Metastasis-associated 1 family, member 3"/>
    <property type="match status" value="1"/>
</dbReference>
<dbReference type="SMART" id="SM00320">
    <property type="entry name" value="WD40"/>
    <property type="match status" value="7"/>
</dbReference>
<keyword evidence="26" id="KW-1133">Transmembrane helix</keyword>
<evidence type="ECO:0000256" key="8">
    <source>
        <dbReference type="ARBA" id="ARBA00022574"/>
    </source>
</evidence>
<dbReference type="PANTHER" id="PTHR13720:SF15">
    <property type="entry name" value="ECHINODERM MICROTUBULE-ASSOCIATED PROTEIN-LIKE 3"/>
    <property type="match status" value="1"/>
</dbReference>
<keyword evidence="19" id="KW-0238">DNA-binding</keyword>
<dbReference type="SMART" id="SM00717">
    <property type="entry name" value="SANT"/>
    <property type="match status" value="1"/>
</dbReference>
<evidence type="ECO:0000256" key="5">
    <source>
        <dbReference type="ARBA" id="ARBA00022490"/>
    </source>
</evidence>
<feature type="repeat" description="WD" evidence="24">
    <location>
        <begin position="485"/>
        <end position="526"/>
    </location>
</feature>
<keyword evidence="13" id="KW-0863">Zinc-finger</keyword>
<sequence>TGSQGSRRGTQGQSIKMFIRGRPITMYIPSNIQNYEELKMDLPSEKLELDWVYGYRGRDSRGNLYVLPSGEAVYFIACVVVLYHITRRTQRYYRKHTDCVRCLAVHPNKKFIASGQTAGVDKDGKPLQPFVHIWDSATLSMLQQVGLGTFERGVGSVAFSSADSGTFLCVIDDSNEHMLSVWDWNKNSKIVELKSTNEAVFAVEFNPADTNNIITCGKSHVYFWSLNNGTLTKKQGIFGKYKKPKFIMCFVFSLTGDVLTGDSEGNILTWGKSAADIKTLGKGAKVVMRKCWNVCLILFDVTCVDSSLFVETFQIMKQTRAHEGSVFTLCVLQGGALLSGGGKDRRIIRWSADLAPERECEIPENFGAVRTIADVDGEELLVGTTRNAILRGTFSDGFVAIVQGHVDEMWGLATHPSQNIFITCGNDKQMCVWNAEEHSLGWCTTLEESGLCADFCPNGSVVSVGLCTGRWLVLDLQTHGIVSDLTDGNEQLSVMRYSPDGSFLAVGSHDNLIYIYSVTEGGRRYTRFGKCTGHSSFITHLDWSKDGKYIMSNSGDYEILYWDVAGGCKLLRNRFESKDREWASYTCVLGFHVMGVWLEGSDGTDINALCRSNSERLVAVADDFCKVHLFQYPCPKLKVNYVYFENSSSNPYLIRRIEELNKTANGNVEAKVVCLFRRRDISSNLNTLADSNARDFEEESKQPTIPDQQKHQLKHRELFLSRQFESLPATHIRGKCNVTLLNETDLLTGYLEREDCFFYSLVFDPVQKTLLADQGEIRVGSKYQAEIPDKLPEVDADTRVQEKLETKVWDPDNQLKDSQIDQFLVVARAVGTFARALDCSSSIRQPSLHMSAAAASRDITLFHAMDTLQKNGYDLAKAMSTLVPQGGPVLCRDEMEEWSASEAMLFEEALEKYGKDFNDIRQDFLPWKSLASVVQFYYMWKTTDRYIQQKRLKAAEADSKLKQVYIPTYTKPNPNQIMAPGNKPGMNGAAGFQKGLCCESCHTAQSPQWYAWGPPNMQCRLCASCWIYWKKYGGLKTPTQLEGATRTGSDAPSRSHMTRQEVQGMSPFTNSAGRAKLLAKNRQTFILQTTKLTRVARRVCQDILQSRRAARRPYASINANAVKAECMIRLPKVAKVAMKNRPIPRPSLINIVKELAVQAPLKLKAPRGAPTPINRNQANQPRSATALLGKRPFESGGGHSFSTNGRPFMSGMRTTAQSVIKRQRVSQADAPNPVVFVATKETRALRKHLTQAEMRRAARKPNIPVRVKLPLPPRPIPVPVLPSSTSEPIVLED</sequence>
<dbReference type="GO" id="GO:0043565">
    <property type="term" value="F:sequence-specific DNA binding"/>
    <property type="evidence" value="ECO:0007669"/>
    <property type="project" value="InterPro"/>
</dbReference>
<evidence type="ECO:0000256" key="7">
    <source>
        <dbReference type="ARBA" id="ARBA00022553"/>
    </source>
</evidence>
<dbReference type="InterPro" id="IPR001025">
    <property type="entry name" value="BAH_dom"/>
</dbReference>
<dbReference type="InterPro" id="IPR055442">
    <property type="entry name" value="Beta-prop_EML-like_2nd"/>
</dbReference>
<dbReference type="Pfam" id="PF03451">
    <property type="entry name" value="HELP"/>
    <property type="match status" value="1"/>
</dbReference>
<dbReference type="CDD" id="cd04709">
    <property type="entry name" value="BAH_MTA"/>
    <property type="match status" value="1"/>
</dbReference>
<keyword evidence="21" id="KW-0539">Nucleus</keyword>
<dbReference type="SUPFAM" id="SSF50978">
    <property type="entry name" value="WD40 repeat-like"/>
    <property type="match status" value="2"/>
</dbReference>
<evidence type="ECO:0000256" key="9">
    <source>
        <dbReference type="ARBA" id="ARBA00022618"/>
    </source>
</evidence>
<keyword evidence="10" id="KW-0493">Microtubule</keyword>
<dbReference type="Pfam" id="PF23409">
    <property type="entry name" value="Beta-prop_EML"/>
    <property type="match status" value="1"/>
</dbReference>
<keyword evidence="22" id="KW-0131">Cell cycle</keyword>
<keyword evidence="16" id="KW-0832">Ubl conjugation</keyword>
<dbReference type="GO" id="GO:0051301">
    <property type="term" value="P:cell division"/>
    <property type="evidence" value="ECO:0007669"/>
    <property type="project" value="UniProtKB-KW"/>
</dbReference>
<feature type="non-terminal residue" evidence="30">
    <location>
        <position position="1"/>
    </location>
</feature>
<evidence type="ECO:0000256" key="20">
    <source>
        <dbReference type="ARBA" id="ARBA00023212"/>
    </source>
</evidence>
<dbReference type="GO" id="GO:0008270">
    <property type="term" value="F:zinc ion binding"/>
    <property type="evidence" value="ECO:0007669"/>
    <property type="project" value="UniProtKB-KW"/>
</dbReference>
<keyword evidence="8 24" id="KW-0853">WD repeat</keyword>
<dbReference type="Pfam" id="PF00249">
    <property type="entry name" value="Myb_DNA-binding"/>
    <property type="match status" value="1"/>
</dbReference>
<feature type="domain" description="SANT" evidence="29">
    <location>
        <begin position="893"/>
        <end position="945"/>
    </location>
</feature>
<dbReference type="InterPro" id="IPR017884">
    <property type="entry name" value="SANT_dom"/>
</dbReference>
<evidence type="ECO:0000256" key="17">
    <source>
        <dbReference type="ARBA" id="ARBA00022990"/>
    </source>
</evidence>
<dbReference type="InterPro" id="IPR001005">
    <property type="entry name" value="SANT/Myb"/>
</dbReference>
<comment type="caution">
    <text evidence="30">The sequence shown here is derived from an EMBL/GenBank/DDBJ whole genome shotgun (WGS) entry which is preliminary data.</text>
</comment>
<keyword evidence="20" id="KW-0206">Cytoskeleton</keyword>
<dbReference type="GO" id="GO:0008017">
    <property type="term" value="F:microtubule binding"/>
    <property type="evidence" value="ECO:0007669"/>
    <property type="project" value="TreeGrafter"/>
</dbReference>
<evidence type="ECO:0000256" key="1">
    <source>
        <dbReference type="ARBA" id="ARBA00004123"/>
    </source>
</evidence>
<keyword evidence="7" id="KW-0597">Phosphoprotein</keyword>
<evidence type="ECO:0000256" key="21">
    <source>
        <dbReference type="ARBA" id="ARBA00023242"/>
    </source>
</evidence>
<dbReference type="CDD" id="cd00202">
    <property type="entry name" value="ZnF_GATA"/>
    <property type="match status" value="1"/>
</dbReference>
<dbReference type="FunFam" id="2.130.10.10:FF:000005">
    <property type="entry name" value="Putative echinoderm microtubule-associated protein-like 1"/>
    <property type="match status" value="1"/>
</dbReference>
<dbReference type="Gene3D" id="1.10.10.60">
    <property type="entry name" value="Homeodomain-like"/>
    <property type="match status" value="1"/>
</dbReference>
<dbReference type="CDD" id="cd11661">
    <property type="entry name" value="SANT_MTA3_like"/>
    <property type="match status" value="1"/>
</dbReference>
<evidence type="ECO:0000256" key="13">
    <source>
        <dbReference type="ARBA" id="ARBA00022771"/>
    </source>
</evidence>
<accession>A0AAD5FBL9</accession>
<gene>
    <name evidence="30" type="ORF">C0J50_9437</name>
</gene>
<keyword evidence="15" id="KW-0862">Zinc</keyword>
<protein>
    <submittedName>
        <fullName evidence="30">Metastasis-associated protein MTA2 isoform X1</fullName>
    </submittedName>
</protein>
<dbReference type="InterPro" id="IPR015943">
    <property type="entry name" value="WD40/YVTN_repeat-like_dom_sf"/>
</dbReference>
<evidence type="ECO:0000256" key="22">
    <source>
        <dbReference type="ARBA" id="ARBA00023306"/>
    </source>
</evidence>
<evidence type="ECO:0000256" key="16">
    <source>
        <dbReference type="ARBA" id="ARBA00022843"/>
    </source>
</evidence>
<evidence type="ECO:0000256" key="23">
    <source>
        <dbReference type="ARBA" id="ARBA00093454"/>
    </source>
</evidence>
<keyword evidence="6" id="KW-1017">Isopeptide bond</keyword>
<keyword evidence="26" id="KW-0812">Transmembrane</keyword>
<dbReference type="InterPro" id="IPR001680">
    <property type="entry name" value="WD40_rpt"/>
</dbReference>
<evidence type="ECO:0000256" key="26">
    <source>
        <dbReference type="SAM" id="Phobius"/>
    </source>
</evidence>
<dbReference type="InterPro" id="IPR000679">
    <property type="entry name" value="Znf_GATA"/>
</dbReference>
<name>A0AAD5FBL9_SILAS</name>
<dbReference type="GO" id="GO:0003682">
    <property type="term" value="F:chromatin binding"/>
    <property type="evidence" value="ECO:0007669"/>
    <property type="project" value="InterPro"/>
</dbReference>
<dbReference type="FunFam" id="2.130.10.10:FF:000019">
    <property type="entry name" value="echinoderm microtubule-associated protein-like 4 isoform X2"/>
    <property type="match status" value="1"/>
</dbReference>
<dbReference type="Pfam" id="PF00320">
    <property type="entry name" value="GATA"/>
    <property type="match status" value="1"/>
</dbReference>
<evidence type="ECO:0000256" key="3">
    <source>
        <dbReference type="ARBA" id="ARBA00004214"/>
    </source>
</evidence>
<keyword evidence="5" id="KW-0963">Cytoplasm</keyword>
<feature type="non-terminal residue" evidence="30">
    <location>
        <position position="1293"/>
    </location>
</feature>
<organism evidence="30 31">
    <name type="scientific">Silurus asotus</name>
    <name type="common">Amur catfish</name>
    <name type="synonym">Parasilurus asotus</name>
    <dbReference type="NCBI Taxonomy" id="30991"/>
    <lineage>
        <taxon>Eukaryota</taxon>
        <taxon>Metazoa</taxon>
        <taxon>Chordata</taxon>
        <taxon>Craniata</taxon>
        <taxon>Vertebrata</taxon>
        <taxon>Euteleostomi</taxon>
        <taxon>Actinopterygii</taxon>
        <taxon>Neopterygii</taxon>
        <taxon>Teleostei</taxon>
        <taxon>Ostariophysi</taxon>
        <taxon>Siluriformes</taxon>
        <taxon>Siluridae</taxon>
        <taxon>Silurus</taxon>
    </lineage>
</organism>
<dbReference type="InterPro" id="IPR036322">
    <property type="entry name" value="WD40_repeat_dom_sf"/>
</dbReference>
<dbReference type="PANTHER" id="PTHR13720">
    <property type="entry name" value="WD-40 REPEAT PROTEIN"/>
    <property type="match status" value="1"/>
</dbReference>
<keyword evidence="12" id="KW-0677">Repeat</keyword>
<dbReference type="Pfam" id="PF01448">
    <property type="entry name" value="ELM2"/>
    <property type="match status" value="1"/>
</dbReference>
<evidence type="ECO:0000256" key="18">
    <source>
        <dbReference type="ARBA" id="ARBA00023054"/>
    </source>
</evidence>
<feature type="repeat" description="WD" evidence="24">
    <location>
        <begin position="402"/>
        <end position="434"/>
    </location>
</feature>
<dbReference type="InterPro" id="IPR035170">
    <property type="entry name" value="MTA1_R1"/>
</dbReference>
<dbReference type="GO" id="GO:0005634">
    <property type="term" value="C:nucleus"/>
    <property type="evidence" value="ECO:0007669"/>
    <property type="project" value="UniProtKB-SubCell"/>
</dbReference>
<dbReference type="GO" id="GO:0006355">
    <property type="term" value="P:regulation of DNA-templated transcription"/>
    <property type="evidence" value="ECO:0007669"/>
    <property type="project" value="InterPro"/>
</dbReference>
<evidence type="ECO:0000259" key="29">
    <source>
        <dbReference type="PROSITE" id="PS51293"/>
    </source>
</evidence>
<feature type="region of interest" description="Disordered" evidence="25">
    <location>
        <begin position="1039"/>
        <end position="1066"/>
    </location>
</feature>
<dbReference type="FunFam" id="1.10.10.60:FF:000012">
    <property type="entry name" value="Metastasis-associated 1 family, member 3"/>
    <property type="match status" value="1"/>
</dbReference>
<comment type="subcellular location">
    <subcellularLocation>
        <location evidence="2">Cytoplasm</location>
        <location evidence="2">Cytoskeleton</location>
        <location evidence="2">Spindle</location>
    </subcellularLocation>
    <subcellularLocation>
        <location evidence="3">Midbody</location>
    </subcellularLocation>
    <subcellularLocation>
        <location evidence="1">Nucleus</location>
    </subcellularLocation>
</comment>
<dbReference type="InterPro" id="IPR055439">
    <property type="entry name" value="Beta-prop_EML_1st"/>
</dbReference>
<dbReference type="InterPro" id="IPR005108">
    <property type="entry name" value="HELP"/>
</dbReference>
<dbReference type="PROSITE" id="PS51038">
    <property type="entry name" value="BAH"/>
    <property type="match status" value="1"/>
</dbReference>
<dbReference type="GO" id="GO:0005874">
    <property type="term" value="C:microtubule"/>
    <property type="evidence" value="ECO:0007669"/>
    <property type="project" value="UniProtKB-KW"/>
</dbReference>
<dbReference type="Gene3D" id="2.130.10.10">
    <property type="entry name" value="YVTN repeat-like/Quinoprotein amine dehydrogenase"/>
    <property type="match status" value="2"/>
</dbReference>
<evidence type="ECO:0000256" key="11">
    <source>
        <dbReference type="ARBA" id="ARBA00022723"/>
    </source>
</evidence>
<evidence type="ECO:0000259" key="28">
    <source>
        <dbReference type="PROSITE" id="PS51156"/>
    </source>
</evidence>
<dbReference type="Pfam" id="PF23414">
    <property type="entry name" value="Beta-prop_EML_2"/>
    <property type="match status" value="1"/>
</dbReference>
<dbReference type="SUPFAM" id="SSF46689">
    <property type="entry name" value="Homeodomain-like"/>
    <property type="match status" value="1"/>
</dbReference>
<evidence type="ECO:0000256" key="4">
    <source>
        <dbReference type="ARBA" id="ARBA00006489"/>
    </source>
</evidence>
<keyword evidence="18" id="KW-0175">Coiled coil</keyword>
<dbReference type="PROSITE" id="PS50082">
    <property type="entry name" value="WD_REPEATS_2"/>
    <property type="match status" value="3"/>
</dbReference>
<dbReference type="Gene3D" id="4.10.1240.50">
    <property type="match status" value="1"/>
</dbReference>
<evidence type="ECO:0000256" key="10">
    <source>
        <dbReference type="ARBA" id="ARBA00022701"/>
    </source>
</evidence>
<feature type="compositionally biased region" description="Polar residues" evidence="25">
    <location>
        <begin position="1039"/>
        <end position="1052"/>
    </location>
</feature>
<evidence type="ECO:0000259" key="27">
    <source>
        <dbReference type="PROSITE" id="PS51038"/>
    </source>
</evidence>
<dbReference type="GO" id="GO:0072686">
    <property type="term" value="C:mitotic spindle"/>
    <property type="evidence" value="ECO:0007669"/>
    <property type="project" value="UniProtKB-ARBA"/>
</dbReference>
<keyword evidence="31" id="KW-1185">Reference proteome</keyword>
<dbReference type="Pfam" id="PF17226">
    <property type="entry name" value="MTA_R1"/>
    <property type="match status" value="1"/>
</dbReference>
<keyword evidence="14" id="KW-0498">Mitosis</keyword>
<dbReference type="Proteomes" id="UP001205998">
    <property type="component" value="Unassembled WGS sequence"/>
</dbReference>
<dbReference type="SMART" id="SM00439">
    <property type="entry name" value="BAH"/>
    <property type="match status" value="1"/>
</dbReference>
<evidence type="ECO:0000256" key="19">
    <source>
        <dbReference type="ARBA" id="ARBA00023125"/>
    </source>
</evidence>
<dbReference type="InterPro" id="IPR009057">
    <property type="entry name" value="Homeodomain-like_sf"/>
</dbReference>
<feature type="domain" description="ELM2" evidence="28">
    <location>
        <begin position="775"/>
        <end position="886"/>
    </location>
</feature>
<dbReference type="PROSITE" id="PS50294">
    <property type="entry name" value="WD_REPEATS_REGION"/>
    <property type="match status" value="1"/>
</dbReference>
<dbReference type="PROSITE" id="PS51156">
    <property type="entry name" value="ELM2"/>
    <property type="match status" value="1"/>
</dbReference>
<evidence type="ECO:0000256" key="2">
    <source>
        <dbReference type="ARBA" id="ARBA00004186"/>
    </source>
</evidence>
<dbReference type="InterPro" id="IPR050630">
    <property type="entry name" value="WD_repeat_EMAP"/>
</dbReference>
<evidence type="ECO:0000256" key="12">
    <source>
        <dbReference type="ARBA" id="ARBA00022737"/>
    </source>
</evidence>
<keyword evidence="17" id="KW-0007">Acetylation</keyword>
<dbReference type="InterPro" id="IPR000949">
    <property type="entry name" value="ELM2_dom"/>
</dbReference>
<evidence type="ECO:0000256" key="24">
    <source>
        <dbReference type="PROSITE-ProRule" id="PRU00221"/>
    </source>
</evidence>
<dbReference type="SMART" id="SM00401">
    <property type="entry name" value="ZnF_GATA"/>
    <property type="match status" value="1"/>
</dbReference>
<dbReference type="EMBL" id="MU576718">
    <property type="protein sequence ID" value="KAI5609599.1"/>
    <property type="molecule type" value="Genomic_DNA"/>
</dbReference>
<comment type="similarity">
    <text evidence="4">Belongs to the WD repeat EMAP family.</text>
</comment>
<feature type="repeat" description="WD" evidence="24">
    <location>
        <begin position="531"/>
        <end position="564"/>
    </location>
</feature>
<evidence type="ECO:0000313" key="30">
    <source>
        <dbReference type="EMBL" id="KAI5609599.1"/>
    </source>
</evidence>
<evidence type="ECO:0000256" key="25">
    <source>
        <dbReference type="SAM" id="MobiDB-lite"/>
    </source>
</evidence>
<proteinExistence type="inferred from homology"/>
<evidence type="ECO:0000256" key="6">
    <source>
        <dbReference type="ARBA" id="ARBA00022499"/>
    </source>
</evidence>
<dbReference type="PROSITE" id="PS51293">
    <property type="entry name" value="SANT"/>
    <property type="match status" value="1"/>
</dbReference>
<dbReference type="FunFam" id="4.10.1240.50:FF:000001">
    <property type="entry name" value="Metastasis-associated 1 family, member 3"/>
    <property type="match status" value="1"/>
</dbReference>
<keyword evidence="26" id="KW-0472">Membrane</keyword>
<keyword evidence="9" id="KW-0132">Cell division</keyword>
<evidence type="ECO:0000256" key="15">
    <source>
        <dbReference type="ARBA" id="ARBA00022833"/>
    </source>
</evidence>
<evidence type="ECO:0000313" key="31">
    <source>
        <dbReference type="Proteomes" id="UP001205998"/>
    </source>
</evidence>
<dbReference type="SMART" id="SM01189">
    <property type="entry name" value="ELM2"/>
    <property type="match status" value="1"/>
</dbReference>
<feature type="domain" description="BAH" evidence="27">
    <location>
        <begin position="634"/>
        <end position="774"/>
    </location>
</feature>
<dbReference type="GO" id="GO:0000226">
    <property type="term" value="P:microtubule cytoskeleton organization"/>
    <property type="evidence" value="ECO:0007669"/>
    <property type="project" value="TreeGrafter"/>
</dbReference>